<keyword evidence="5 6" id="KW-0720">Serine protease</keyword>
<evidence type="ECO:0000313" key="10">
    <source>
        <dbReference type="EMBL" id="MBY6217903.1"/>
    </source>
</evidence>
<evidence type="ECO:0000256" key="2">
    <source>
        <dbReference type="ARBA" id="ARBA00022670"/>
    </source>
</evidence>
<feature type="domain" description="Peptidase S8/S53" evidence="9">
    <location>
        <begin position="87"/>
        <end position="369"/>
    </location>
</feature>
<dbReference type="CDD" id="cd04848">
    <property type="entry name" value="Peptidases_S8_Autotransporter_serine_protease_like"/>
    <property type="match status" value="1"/>
</dbReference>
<organism evidence="10 11">
    <name type="scientific">Qipengyuania aquimaris</name>
    <dbReference type="NCBI Taxonomy" id="255984"/>
    <lineage>
        <taxon>Bacteria</taxon>
        <taxon>Pseudomonadati</taxon>
        <taxon>Pseudomonadota</taxon>
        <taxon>Alphaproteobacteria</taxon>
        <taxon>Sphingomonadales</taxon>
        <taxon>Erythrobacteraceae</taxon>
        <taxon>Qipengyuania</taxon>
    </lineage>
</organism>
<dbReference type="PROSITE" id="PS00136">
    <property type="entry name" value="SUBTILASE_ASP"/>
    <property type="match status" value="1"/>
</dbReference>
<feature type="active site" description="Charge relay system" evidence="6">
    <location>
        <position position="127"/>
    </location>
</feature>
<proteinExistence type="inferred from homology"/>
<gene>
    <name evidence="10" type="ORF">KUV31_06055</name>
</gene>
<dbReference type="InterPro" id="IPR034061">
    <property type="entry name" value="Peptidases_S8_Autotransporter"/>
</dbReference>
<feature type="active site" description="Charge relay system" evidence="6">
    <location>
        <position position="94"/>
    </location>
</feature>
<dbReference type="InterPro" id="IPR000209">
    <property type="entry name" value="Peptidase_S8/S53_dom"/>
</dbReference>
<dbReference type="PRINTS" id="PR00723">
    <property type="entry name" value="SUBTILISIN"/>
</dbReference>
<comment type="caution">
    <text evidence="10">The sequence shown here is derived from an EMBL/GenBank/DDBJ whole genome shotgun (WGS) entry which is preliminary data.</text>
</comment>
<keyword evidence="2 6" id="KW-0645">Protease</keyword>
<dbReference type="GO" id="GO:0004252">
    <property type="term" value="F:serine-type endopeptidase activity"/>
    <property type="evidence" value="ECO:0007669"/>
    <property type="project" value="UniProtKB-UniRule"/>
</dbReference>
<dbReference type="InterPro" id="IPR023828">
    <property type="entry name" value="Peptidase_S8_Ser-AS"/>
</dbReference>
<dbReference type="SUPFAM" id="SSF52743">
    <property type="entry name" value="Subtilisin-like"/>
    <property type="match status" value="1"/>
</dbReference>
<feature type="compositionally biased region" description="Pro residues" evidence="8">
    <location>
        <begin position="37"/>
        <end position="53"/>
    </location>
</feature>
<dbReference type="InterPro" id="IPR050131">
    <property type="entry name" value="Peptidase_S8_subtilisin-like"/>
</dbReference>
<accession>A0A9Q3S0K3</accession>
<dbReference type="RefSeq" id="WP_222404895.1">
    <property type="nucleotide sequence ID" value="NZ_JAHVKP010000001.1"/>
</dbReference>
<dbReference type="PROSITE" id="PS51892">
    <property type="entry name" value="SUBTILASE"/>
    <property type="match status" value="1"/>
</dbReference>
<dbReference type="InterPro" id="IPR036852">
    <property type="entry name" value="Peptidase_S8/S53_dom_sf"/>
</dbReference>
<dbReference type="PROSITE" id="PS00138">
    <property type="entry name" value="SUBTILASE_SER"/>
    <property type="match status" value="1"/>
</dbReference>
<dbReference type="Proteomes" id="UP000824927">
    <property type="component" value="Unassembled WGS sequence"/>
</dbReference>
<keyword evidence="4 6" id="KW-0378">Hydrolase</keyword>
<evidence type="ECO:0000256" key="3">
    <source>
        <dbReference type="ARBA" id="ARBA00022729"/>
    </source>
</evidence>
<dbReference type="GO" id="GO:0006508">
    <property type="term" value="P:proteolysis"/>
    <property type="evidence" value="ECO:0007669"/>
    <property type="project" value="UniProtKB-KW"/>
</dbReference>
<evidence type="ECO:0000256" key="8">
    <source>
        <dbReference type="SAM" id="MobiDB-lite"/>
    </source>
</evidence>
<evidence type="ECO:0000256" key="7">
    <source>
        <dbReference type="RuleBase" id="RU003355"/>
    </source>
</evidence>
<dbReference type="Pfam" id="PF00082">
    <property type="entry name" value="Peptidase_S8"/>
    <property type="match status" value="1"/>
</dbReference>
<evidence type="ECO:0000256" key="4">
    <source>
        <dbReference type="ARBA" id="ARBA00022801"/>
    </source>
</evidence>
<dbReference type="EMBL" id="JAHVKP010000001">
    <property type="protein sequence ID" value="MBY6217903.1"/>
    <property type="molecule type" value="Genomic_DNA"/>
</dbReference>
<keyword evidence="3" id="KW-0732">Signal</keyword>
<sequence>MSFGMFRGPLRVLAAIGVLAFNAGCSGSGERAISTPSPAPSPTPTPTPSPTPTPTSTNFITPEVERSDGPQFHGAIAAWERGVSGVNSLIAVVDTGIDQDSPEFAGRIHPASTDVAGERGFEAEDDHGTNVSMVAAAARNDAGIVGVAYEADVLALRVDTPGTCGTDTPDDPSLGCSFYTGDIARSIDIAVGAGATVINLSLGGSDPGATVTDAVSRAAAAGVIIVVASGNYGDGSAPEFSRFEPTPFASAISRAGQGNVIIVGSVDEGGRMSSFSNPAGDELDSYIAARGERICCVYEDGEIFVGTDERGDYTVLFSGTSFAAPQVAGAVALLKQAFPNLSGSEIVELLLESATDAGDVGVDRTYGRGILSIANAFKPSGAMTIASTNLPVSQGNLTAIGSHAMGDALSQTSSIIAISTDKYDRAFKIDLSKGLRSSGGTSDGLRSALAPGGRRHAASSSSLALGFTVVDFAAISGREPVADLLLSHHGGKFERVSAGRILTEITPGVRIGFSFNEGANRLQMQASGSPEPNFLMSRSARTVGVIGAQNSGAAAVGFDLGNEVEISFGFEAGDVLVPGHDRLRVSPSSANLEAKYTQAIARVGYASVGWKGSVGFGWIDEQNSILGGWFGGAIGGAGANTMLVDASVSHELPSDWRIGVAAIAGATRADRSGLISDNSLLTSASWSVDLMKGDVFASRDSLGIQVSQPLRVEEGGINLRLPVSYDYSSESASFASRFISLEPSSREIVSELRWSGPLGQGWGGATLFFRRHPDHLESQSSDFGAAASYRATF</sequence>
<evidence type="ECO:0000256" key="6">
    <source>
        <dbReference type="PROSITE-ProRule" id="PRU01240"/>
    </source>
</evidence>
<dbReference type="PANTHER" id="PTHR43806">
    <property type="entry name" value="PEPTIDASE S8"/>
    <property type="match status" value="1"/>
</dbReference>
<comment type="similarity">
    <text evidence="1 6 7">Belongs to the peptidase S8 family.</text>
</comment>
<feature type="active site" description="Charge relay system" evidence="6">
    <location>
        <position position="321"/>
    </location>
</feature>
<dbReference type="AlphaFoldDB" id="A0A9Q3S0K3"/>
<dbReference type="PANTHER" id="PTHR43806:SF11">
    <property type="entry name" value="CEREVISIN-RELATED"/>
    <property type="match status" value="1"/>
</dbReference>
<evidence type="ECO:0000256" key="1">
    <source>
        <dbReference type="ARBA" id="ARBA00011073"/>
    </source>
</evidence>
<protein>
    <submittedName>
        <fullName evidence="10">S8 family serine peptidase</fullName>
    </submittedName>
</protein>
<dbReference type="InterPro" id="IPR015500">
    <property type="entry name" value="Peptidase_S8_subtilisin-rel"/>
</dbReference>
<dbReference type="InterPro" id="IPR023827">
    <property type="entry name" value="Peptidase_S8_Asp-AS"/>
</dbReference>
<evidence type="ECO:0000256" key="5">
    <source>
        <dbReference type="ARBA" id="ARBA00022825"/>
    </source>
</evidence>
<feature type="region of interest" description="Disordered" evidence="8">
    <location>
        <begin position="27"/>
        <end position="60"/>
    </location>
</feature>
<evidence type="ECO:0000259" key="9">
    <source>
        <dbReference type="Pfam" id="PF00082"/>
    </source>
</evidence>
<evidence type="ECO:0000313" key="11">
    <source>
        <dbReference type="Proteomes" id="UP000824927"/>
    </source>
</evidence>
<reference evidence="10" key="1">
    <citation type="submission" date="2021-06" db="EMBL/GenBank/DDBJ databases">
        <title>50 bacteria genomes isolated from Dapeng, Shenzhen, China.</title>
        <authorList>
            <person name="Zheng W."/>
            <person name="Yu S."/>
            <person name="Huang Y."/>
        </authorList>
    </citation>
    <scope>NUCLEOTIDE SEQUENCE</scope>
    <source>
        <strain evidence="10">DP4N28-2</strain>
    </source>
</reference>
<name>A0A9Q3S0K3_9SPHN</name>
<dbReference type="Gene3D" id="3.40.50.200">
    <property type="entry name" value="Peptidase S8/S53 domain"/>
    <property type="match status" value="1"/>
</dbReference>